<reference evidence="2" key="1">
    <citation type="submission" date="2011-07" db="EMBL/GenBank/DDBJ databases">
        <authorList>
            <consortium name="Caenorhabditis brenneri Sequencing and Analysis Consortium"/>
            <person name="Wilson R.K."/>
        </authorList>
    </citation>
    <scope>NUCLEOTIDE SEQUENCE [LARGE SCALE GENOMIC DNA]</scope>
    <source>
        <strain evidence="2">PB2801</strain>
    </source>
</reference>
<sequence>MSSYAARLRRGLQRVISEKVDATGSTNRSYLVSGRKKIKYWSVSLLWRIASSSGDLADCREGMDLMRECDGRLATIIISTKEFKFFVWKNGRHPDPLVNRPIVKKATSEDREMFVIGRIMF</sequence>
<dbReference type="InParanoid" id="G0N1C7"/>
<dbReference type="Proteomes" id="UP000008068">
    <property type="component" value="Unassembled WGS sequence"/>
</dbReference>
<evidence type="ECO:0000313" key="2">
    <source>
        <dbReference type="Proteomes" id="UP000008068"/>
    </source>
</evidence>
<dbReference type="AlphaFoldDB" id="G0N1C7"/>
<evidence type="ECO:0000313" key="1">
    <source>
        <dbReference type="EMBL" id="EGT49869.1"/>
    </source>
</evidence>
<protein>
    <submittedName>
        <fullName evidence="1">Uncharacterized protein</fullName>
    </submittedName>
</protein>
<organism evidence="2">
    <name type="scientific">Caenorhabditis brenneri</name>
    <name type="common">Nematode worm</name>
    <dbReference type="NCBI Taxonomy" id="135651"/>
    <lineage>
        <taxon>Eukaryota</taxon>
        <taxon>Metazoa</taxon>
        <taxon>Ecdysozoa</taxon>
        <taxon>Nematoda</taxon>
        <taxon>Chromadorea</taxon>
        <taxon>Rhabditida</taxon>
        <taxon>Rhabditina</taxon>
        <taxon>Rhabditomorpha</taxon>
        <taxon>Rhabditoidea</taxon>
        <taxon>Rhabditidae</taxon>
        <taxon>Peloderinae</taxon>
        <taxon>Caenorhabditis</taxon>
    </lineage>
</organism>
<dbReference type="EMBL" id="GL379826">
    <property type="protein sequence ID" value="EGT49869.1"/>
    <property type="molecule type" value="Genomic_DNA"/>
</dbReference>
<accession>G0N1C7</accession>
<name>G0N1C7_CAEBE</name>
<gene>
    <name evidence="1" type="ORF">CAEBREN_05518</name>
</gene>
<dbReference type="HOGENOM" id="CLU_2040132_0_0_1"/>
<keyword evidence="2" id="KW-1185">Reference proteome</keyword>
<proteinExistence type="predicted"/>